<dbReference type="Proteomes" id="UP000076128">
    <property type="component" value="Chromosome"/>
</dbReference>
<proteinExistence type="predicted"/>
<dbReference type="AlphaFoldDB" id="A0A159Z098"/>
<feature type="compositionally biased region" description="Basic and acidic residues" evidence="1">
    <location>
        <begin position="54"/>
        <end position="65"/>
    </location>
</feature>
<sequence length="83" mass="9194">MKDNTDTCEARLGGNWEVISVGVALALSPRPELRCIECGGPVRPHKQANNGMRAHFEHRSRHEGCSRGSHFNGRRVPHPDALI</sequence>
<protein>
    <submittedName>
        <fullName evidence="2">Uncharacterized protein</fullName>
    </submittedName>
</protein>
<name>A0A159Z098_9RHOB</name>
<keyword evidence="3" id="KW-1185">Reference proteome</keyword>
<accession>A0A159Z098</accession>
<gene>
    <name evidence="2" type="ORF">AKL17_0918</name>
</gene>
<organism evidence="2 3">
    <name type="scientific">Frigidibacter mobilis</name>
    <dbReference type="NCBI Taxonomy" id="1335048"/>
    <lineage>
        <taxon>Bacteria</taxon>
        <taxon>Pseudomonadati</taxon>
        <taxon>Pseudomonadota</taxon>
        <taxon>Alphaproteobacteria</taxon>
        <taxon>Rhodobacterales</taxon>
        <taxon>Paracoccaceae</taxon>
        <taxon>Frigidibacter</taxon>
    </lineage>
</organism>
<dbReference type="KEGG" id="daa:AKL17_0918"/>
<evidence type="ECO:0000313" key="3">
    <source>
        <dbReference type="Proteomes" id="UP000076128"/>
    </source>
</evidence>
<reference evidence="2 3" key="1">
    <citation type="submission" date="2015-09" db="EMBL/GenBank/DDBJ databases">
        <title>Complete genome sequence of Defluviimonas alba cai42t isolated from an oilfield in Xinjiang.</title>
        <authorList>
            <person name="Geng S."/>
            <person name="Pan X."/>
            <person name="Wu X."/>
        </authorList>
    </citation>
    <scope>NUCLEOTIDE SEQUENCE [LARGE SCALE GENOMIC DNA]</scope>
    <source>
        <strain evidence="3">cai42</strain>
    </source>
</reference>
<evidence type="ECO:0000256" key="1">
    <source>
        <dbReference type="SAM" id="MobiDB-lite"/>
    </source>
</evidence>
<dbReference type="STRING" id="1335048.AKL17_0918"/>
<feature type="region of interest" description="Disordered" evidence="1">
    <location>
        <begin position="53"/>
        <end position="83"/>
    </location>
</feature>
<evidence type="ECO:0000313" key="2">
    <source>
        <dbReference type="EMBL" id="AMY68177.1"/>
    </source>
</evidence>
<dbReference type="EMBL" id="CP012661">
    <property type="protein sequence ID" value="AMY68177.1"/>
    <property type="molecule type" value="Genomic_DNA"/>
</dbReference>